<evidence type="ECO:0000313" key="1">
    <source>
        <dbReference type="EMBL" id="OBQ56292.1"/>
    </source>
</evidence>
<keyword evidence="2" id="KW-1185">Reference proteome</keyword>
<comment type="caution">
    <text evidence="1">The sequence shown here is derived from an EMBL/GenBank/DDBJ whole genome shotgun (WGS) entry which is preliminary data.</text>
</comment>
<gene>
    <name evidence="1" type="ORF">SP90_02995</name>
</gene>
<sequence length="59" mass="6826">MMLRTQRRHFEKKPLTDGYLFVPPDLFSFPALHRVAAIWQVRTLSAVCGNFCLSVFLLS</sequence>
<organism evidence="1 2">
    <name type="scientific">Halodesulfovibrio spirochaetisodalis</name>
    <dbReference type="NCBI Taxonomy" id="1560234"/>
    <lineage>
        <taxon>Bacteria</taxon>
        <taxon>Pseudomonadati</taxon>
        <taxon>Thermodesulfobacteriota</taxon>
        <taxon>Desulfovibrionia</taxon>
        <taxon>Desulfovibrionales</taxon>
        <taxon>Desulfovibrionaceae</taxon>
        <taxon>Halodesulfovibrio</taxon>
    </lineage>
</organism>
<dbReference type="EMBL" id="JXMS01000003">
    <property type="protein sequence ID" value="OBQ56292.1"/>
    <property type="molecule type" value="Genomic_DNA"/>
</dbReference>
<reference evidence="1 2" key="1">
    <citation type="submission" date="2015-01" db="EMBL/GenBank/DDBJ databases">
        <title>Desulfovibrio sp. JC271 draft genome sequence.</title>
        <authorList>
            <person name="Shivani Y."/>
            <person name="Subhash Y."/>
            <person name="Sasikala C."/>
            <person name="Ramana C.V."/>
        </authorList>
    </citation>
    <scope>NUCLEOTIDE SEQUENCE [LARGE SCALE GENOMIC DNA]</scope>
    <source>
        <strain evidence="1 2">JC271</strain>
    </source>
</reference>
<evidence type="ECO:0000313" key="2">
    <source>
        <dbReference type="Proteomes" id="UP000091979"/>
    </source>
</evidence>
<protein>
    <submittedName>
        <fullName evidence="1">Uncharacterized protein</fullName>
    </submittedName>
</protein>
<accession>A0A1B7XLA5</accession>
<dbReference type="Proteomes" id="UP000091979">
    <property type="component" value="Unassembled WGS sequence"/>
</dbReference>
<proteinExistence type="predicted"/>
<name>A0A1B7XLA5_9BACT</name>
<dbReference type="AlphaFoldDB" id="A0A1B7XLA5"/>